<name>A0A1D8JCK1_9BACL</name>
<keyword evidence="3" id="KW-1185">Reference proteome</keyword>
<feature type="transmembrane region" description="Helical" evidence="1">
    <location>
        <begin position="302"/>
        <end position="324"/>
    </location>
</feature>
<feature type="transmembrane region" description="Helical" evidence="1">
    <location>
        <begin position="20"/>
        <end position="39"/>
    </location>
</feature>
<keyword evidence="1" id="KW-1133">Transmembrane helix</keyword>
<keyword evidence="1" id="KW-0472">Membrane</keyword>
<protein>
    <submittedName>
        <fullName evidence="2">ABC transporter permease</fullName>
    </submittedName>
</protein>
<evidence type="ECO:0000313" key="3">
    <source>
        <dbReference type="Proteomes" id="UP000185746"/>
    </source>
</evidence>
<feature type="transmembrane region" description="Helical" evidence="1">
    <location>
        <begin position="223"/>
        <end position="247"/>
    </location>
</feature>
<dbReference type="PANTHER" id="PTHR37305">
    <property type="entry name" value="INTEGRAL MEMBRANE PROTEIN-RELATED"/>
    <property type="match status" value="1"/>
</dbReference>
<dbReference type="KEGG" id="surl:BI350_01625"/>
<dbReference type="GO" id="GO:0140359">
    <property type="term" value="F:ABC-type transporter activity"/>
    <property type="evidence" value="ECO:0007669"/>
    <property type="project" value="InterPro"/>
</dbReference>
<dbReference type="AlphaFoldDB" id="A0A1D8JCK1"/>
<dbReference type="GO" id="GO:0005886">
    <property type="term" value="C:plasma membrane"/>
    <property type="evidence" value="ECO:0007669"/>
    <property type="project" value="UniProtKB-SubCell"/>
</dbReference>
<feature type="transmembrane region" description="Helical" evidence="1">
    <location>
        <begin position="259"/>
        <end position="282"/>
    </location>
</feature>
<feature type="transmembrane region" description="Helical" evidence="1">
    <location>
        <begin position="129"/>
        <end position="151"/>
    </location>
</feature>
<dbReference type="PANTHER" id="PTHR37305:SF1">
    <property type="entry name" value="MEMBRANE PROTEIN"/>
    <property type="match status" value="1"/>
</dbReference>
<proteinExistence type="predicted"/>
<dbReference type="EMBL" id="CP017560">
    <property type="protein sequence ID" value="AOV06433.1"/>
    <property type="molecule type" value="Genomic_DNA"/>
</dbReference>
<sequence length="331" mass="37638">MLKLIQNEWMKLWQKKSTWVMVLLLFLIVPGMMGLMKWLHGLDDRVDSQTQNGVIEIQVESEEASYDWKVVVENELAYIQERLNAKDLSKVELQELEGKEKILEYRLANSIEPLETPSRESMMTDTSGFTSIVLLFTVVVAAGIVAAEFSQGTIKMLLSRPVRRWKILTSKFVTVNMFSALLILIGYLLSVSFSYLLFQTGDGQLLSWNGQEVVETSILGKSVYMLALSFGSVFVTSTFAFMIGVVFRSSSMAIGLSIFLYFTGTSIVLMLERFSITKYLVFTHMDLTQYGTGYKIIEDISMPFSLMVLSVYIVVFLVTSYWTFIQRDVKA</sequence>
<feature type="transmembrane region" description="Helical" evidence="1">
    <location>
        <begin position="172"/>
        <end position="198"/>
    </location>
</feature>
<organism evidence="2 3">
    <name type="scientific">Sporosarcina ureilytica</name>
    <dbReference type="NCBI Taxonomy" id="298596"/>
    <lineage>
        <taxon>Bacteria</taxon>
        <taxon>Bacillati</taxon>
        <taxon>Bacillota</taxon>
        <taxon>Bacilli</taxon>
        <taxon>Bacillales</taxon>
        <taxon>Caryophanaceae</taxon>
        <taxon>Sporosarcina</taxon>
    </lineage>
</organism>
<dbReference type="Pfam" id="PF12679">
    <property type="entry name" value="ABC2_membrane_2"/>
    <property type="match status" value="1"/>
</dbReference>
<evidence type="ECO:0000313" key="2">
    <source>
        <dbReference type="EMBL" id="AOV06433.1"/>
    </source>
</evidence>
<reference evidence="2 3" key="1">
    <citation type="submission" date="2016-09" db="EMBL/GenBank/DDBJ databases">
        <title>Complete genome sequence of the Lysinibacillus sphaericus LMG 22257, a specie of Bacillus with ureolytic activity that can effectively biodeposit calcium carbonate.</title>
        <authorList>
            <person name="Yan W."/>
        </authorList>
    </citation>
    <scope>NUCLEOTIDE SEQUENCE [LARGE SCALE GENOMIC DNA]</scope>
    <source>
        <strain evidence="2 3">LMG 22257</strain>
    </source>
</reference>
<evidence type="ECO:0000256" key="1">
    <source>
        <dbReference type="SAM" id="Phobius"/>
    </source>
</evidence>
<dbReference type="Proteomes" id="UP000185746">
    <property type="component" value="Chromosome"/>
</dbReference>
<gene>
    <name evidence="2" type="ORF">BI350_01625</name>
</gene>
<keyword evidence="1" id="KW-0812">Transmembrane</keyword>
<accession>A0A1D8JCK1</accession>